<reference evidence="1" key="2">
    <citation type="journal article" date="2015" name="Fish Shellfish Immunol.">
        <title>Early steps in the European eel (Anguilla anguilla)-Vibrio vulnificus interaction in the gills: Role of the RtxA13 toxin.</title>
        <authorList>
            <person name="Callol A."/>
            <person name="Pajuelo D."/>
            <person name="Ebbesson L."/>
            <person name="Teles M."/>
            <person name="MacKenzie S."/>
            <person name="Amaro C."/>
        </authorList>
    </citation>
    <scope>NUCLEOTIDE SEQUENCE</scope>
</reference>
<sequence>MTGWWSPVWWSMLTVMKKRRRASSLAQSGLGTVCVFRLRGCGHVRTGEFGTGCGVDRLYMPSPTLHCESSIFPVESL</sequence>
<proteinExistence type="predicted"/>
<organism evidence="1">
    <name type="scientific">Anguilla anguilla</name>
    <name type="common">European freshwater eel</name>
    <name type="synonym">Muraena anguilla</name>
    <dbReference type="NCBI Taxonomy" id="7936"/>
    <lineage>
        <taxon>Eukaryota</taxon>
        <taxon>Metazoa</taxon>
        <taxon>Chordata</taxon>
        <taxon>Craniata</taxon>
        <taxon>Vertebrata</taxon>
        <taxon>Euteleostomi</taxon>
        <taxon>Actinopterygii</taxon>
        <taxon>Neopterygii</taxon>
        <taxon>Teleostei</taxon>
        <taxon>Anguilliformes</taxon>
        <taxon>Anguillidae</taxon>
        <taxon>Anguilla</taxon>
    </lineage>
</organism>
<dbReference type="EMBL" id="GBXM01015151">
    <property type="protein sequence ID" value="JAH93426.1"/>
    <property type="molecule type" value="Transcribed_RNA"/>
</dbReference>
<protein>
    <submittedName>
        <fullName evidence="1">Uncharacterized protein</fullName>
    </submittedName>
</protein>
<evidence type="ECO:0000313" key="1">
    <source>
        <dbReference type="EMBL" id="JAH93426.1"/>
    </source>
</evidence>
<name>A0A0E9WT41_ANGAN</name>
<dbReference type="AlphaFoldDB" id="A0A0E9WT41"/>
<accession>A0A0E9WT41</accession>
<reference evidence="1" key="1">
    <citation type="submission" date="2014-11" db="EMBL/GenBank/DDBJ databases">
        <authorList>
            <person name="Amaro Gonzalez C."/>
        </authorList>
    </citation>
    <scope>NUCLEOTIDE SEQUENCE</scope>
</reference>